<dbReference type="RefSeq" id="WP_359350137.1">
    <property type="nucleotide sequence ID" value="NZ_JBEYXV010000009.1"/>
</dbReference>
<reference evidence="2 3" key="1">
    <citation type="submission" date="2024-06" db="EMBL/GenBank/DDBJ databases">
        <title>The Natural Products Discovery Center: Release of the First 8490 Sequenced Strains for Exploring Actinobacteria Biosynthetic Diversity.</title>
        <authorList>
            <person name="Kalkreuter E."/>
            <person name="Kautsar S.A."/>
            <person name="Yang D."/>
            <person name="Bader C.D."/>
            <person name="Teijaro C.N."/>
            <person name="Fluegel L."/>
            <person name="Davis C.M."/>
            <person name="Simpson J.R."/>
            <person name="Lauterbach L."/>
            <person name="Steele A.D."/>
            <person name="Gui C."/>
            <person name="Meng S."/>
            <person name="Li G."/>
            <person name="Viehrig K."/>
            <person name="Ye F."/>
            <person name="Su P."/>
            <person name="Kiefer A.F."/>
            <person name="Nichols A."/>
            <person name="Cepeda A.J."/>
            <person name="Yan W."/>
            <person name="Fan B."/>
            <person name="Jiang Y."/>
            <person name="Adhikari A."/>
            <person name="Zheng C.-J."/>
            <person name="Schuster L."/>
            <person name="Cowan T.M."/>
            <person name="Smanski M.J."/>
            <person name="Chevrette M.G."/>
            <person name="De Carvalho L.P.S."/>
            <person name="Shen B."/>
        </authorList>
    </citation>
    <scope>NUCLEOTIDE SEQUENCE [LARGE SCALE GENOMIC DNA]</scope>
    <source>
        <strain evidence="2 3">NPDC046838</strain>
    </source>
</reference>
<dbReference type="EMBL" id="JBEYXV010000009">
    <property type="protein sequence ID" value="MEU6822638.1"/>
    <property type="molecule type" value="Genomic_DNA"/>
</dbReference>
<sequence length="277" mass="31123">MAEGAMVMPVTEQASREGLAPEDVAAGVAETQKFLLDRKAVHRRHVPVRRDFVQLPPRAESRHGLLAQFVQGRDARGLKAYLFIIAITSSDRDGWSTTLNSSVWARAIGATDTAEPTSARAAVNKIFGRLQQRRLIDYGRVPGTHDIKVTLLREDGRGGEYTRPGRENRDPYLRISRELWDSRAIDELGLPGLAMLLVLSCERPDFELPPERTPDWYGWSADTTERGFKELARKGFIEVRKTFKSAPTSPKGYTHSNRYTLLPPYNHRGRSTLQSPG</sequence>
<keyword evidence="3" id="KW-1185">Reference proteome</keyword>
<name>A0ABV3BNP9_9ACTN</name>
<feature type="region of interest" description="Disordered" evidence="1">
    <location>
        <begin position="246"/>
        <end position="277"/>
    </location>
</feature>
<dbReference type="Proteomes" id="UP001551176">
    <property type="component" value="Unassembled WGS sequence"/>
</dbReference>
<evidence type="ECO:0000313" key="2">
    <source>
        <dbReference type="EMBL" id="MEU6822638.1"/>
    </source>
</evidence>
<comment type="caution">
    <text evidence="2">The sequence shown here is derived from an EMBL/GenBank/DDBJ whole genome shotgun (WGS) entry which is preliminary data.</text>
</comment>
<gene>
    <name evidence="2" type="ORF">ABZ921_18585</name>
</gene>
<evidence type="ECO:0000256" key="1">
    <source>
        <dbReference type="SAM" id="MobiDB-lite"/>
    </source>
</evidence>
<evidence type="ECO:0000313" key="3">
    <source>
        <dbReference type="Proteomes" id="UP001551176"/>
    </source>
</evidence>
<accession>A0ABV3BNP9</accession>
<protein>
    <submittedName>
        <fullName evidence="2">Uncharacterized protein</fullName>
    </submittedName>
</protein>
<organism evidence="2 3">
    <name type="scientific">Streptomyces atriruber</name>
    <dbReference type="NCBI Taxonomy" id="545121"/>
    <lineage>
        <taxon>Bacteria</taxon>
        <taxon>Bacillati</taxon>
        <taxon>Actinomycetota</taxon>
        <taxon>Actinomycetes</taxon>
        <taxon>Kitasatosporales</taxon>
        <taxon>Streptomycetaceae</taxon>
        <taxon>Streptomyces</taxon>
    </lineage>
</organism>
<proteinExistence type="predicted"/>